<dbReference type="AlphaFoldDB" id="A0A0P0C9H7"/>
<dbReference type="NCBIfam" id="TIGR02094">
    <property type="entry name" value="more_P_ylases"/>
    <property type="match status" value="2"/>
</dbReference>
<dbReference type="PANTHER" id="PTHR42655">
    <property type="entry name" value="GLYCOGEN PHOSPHORYLASE"/>
    <property type="match status" value="1"/>
</dbReference>
<accession>A0A0P0C9H7</accession>
<evidence type="ECO:0000313" key="3">
    <source>
        <dbReference type="Proteomes" id="UP000061382"/>
    </source>
</evidence>
<evidence type="ECO:0000313" key="2">
    <source>
        <dbReference type="EMBL" id="ALJ00235.1"/>
    </source>
</evidence>
<evidence type="ECO:0008006" key="4">
    <source>
        <dbReference type="Google" id="ProtNLM"/>
    </source>
</evidence>
<dbReference type="Gene3D" id="3.40.50.2000">
    <property type="entry name" value="Glycogen Phosphorylase B"/>
    <property type="match status" value="2"/>
</dbReference>
<dbReference type="GO" id="GO:0008184">
    <property type="term" value="F:glycogen phosphorylase activity"/>
    <property type="evidence" value="ECO:0007669"/>
    <property type="project" value="InterPro"/>
</dbReference>
<dbReference type="GO" id="GO:0005975">
    <property type="term" value="P:carbohydrate metabolic process"/>
    <property type="evidence" value="ECO:0007669"/>
    <property type="project" value="InterPro"/>
</dbReference>
<gene>
    <name evidence="2" type="ORF">DC20_16235</name>
</gene>
<dbReference type="Proteomes" id="UP000061382">
    <property type="component" value="Chromosome"/>
</dbReference>
<dbReference type="Pfam" id="PF00343">
    <property type="entry name" value="Phosphorylase"/>
    <property type="match status" value="1"/>
</dbReference>
<dbReference type="InterPro" id="IPR011834">
    <property type="entry name" value="Agluc_phsphrylas"/>
</dbReference>
<sequence length="552" mass="63300">MGNYSKWYHPYTINEKYSERVAYFSMEFGIDQALKTYSGGLGYLAGSHMRSAYELRQNMIGIGILWKYGYYDQVRQDDQKMGVQFLKKYYTFLEDPDIKVQVTIHNNPVWVKVLVLPAETFGTVPMYFLTTDIAENDYISRTITHRLYDHELPTRIAQSIVLGVGGAKVIEALGGVATYHMNEAHALPLVFHLYEKYRDVEEVKKRMAFTTHTPEKAGNEENEVELLNKMSFFNGLSIEEAREISGAHGTHLDYTLTALRLSKMANGVSQLHGEVSRDMWEGNEGICGIKAITNAQNVKYWQNTELRAALDTNDDEQLVQLKAEMKKPLFELVADQTGKIFKNDVLTIVWARRFAAYKRADLLIHDLHRFFELINREGQPVQVIWAGKPYPYDHGAIGVFNRLIEVSHKHKNVAVLTGYELSLSAKLKYGADIWLNTPRRPREASGTSGMTAAMNGAINFSVQDGWLPEFGRHGENSFLFPIVDTSLPNEEQDLIDYNNMMDILENEIIPAYYVDRKKWVSIMKQSMNEVVGYFSSERMADEYYHLMYQDGK</sequence>
<keyword evidence="3" id="KW-1185">Reference proteome</keyword>
<dbReference type="STRING" id="512763.DC20_16235"/>
<dbReference type="OrthoDB" id="9760804at2"/>
<dbReference type="PATRIC" id="fig|512763.3.peg.3574"/>
<dbReference type="InterPro" id="IPR000811">
    <property type="entry name" value="Glyco_trans_35"/>
</dbReference>
<dbReference type="RefSeq" id="WP_062544788.1">
    <property type="nucleotide sequence ID" value="NZ_CP012643.1"/>
</dbReference>
<dbReference type="InterPro" id="IPR052182">
    <property type="entry name" value="Glycogen/Maltodextrin_Phosph"/>
</dbReference>
<evidence type="ECO:0000256" key="1">
    <source>
        <dbReference type="ARBA" id="ARBA00006047"/>
    </source>
</evidence>
<dbReference type="SUPFAM" id="SSF53756">
    <property type="entry name" value="UDP-Glycosyltransferase/glycogen phosphorylase"/>
    <property type="match status" value="1"/>
</dbReference>
<dbReference type="GO" id="GO:0030170">
    <property type="term" value="F:pyridoxal phosphate binding"/>
    <property type="evidence" value="ECO:0007669"/>
    <property type="project" value="InterPro"/>
</dbReference>
<name>A0A0P0C9H7_9BACT</name>
<proteinExistence type="inferred from homology"/>
<dbReference type="EMBL" id="CP012643">
    <property type="protein sequence ID" value="ALJ00235.1"/>
    <property type="molecule type" value="Genomic_DNA"/>
</dbReference>
<reference evidence="2 3" key="1">
    <citation type="submission" date="2015-08" db="EMBL/GenBank/DDBJ databases">
        <title>Complete genome sequence of Rufibacter tibetensis strain 1351t, a radiation-resistant bacterium from tibet plateau.</title>
        <authorList>
            <person name="Dai J."/>
        </authorList>
    </citation>
    <scope>NUCLEOTIDE SEQUENCE [LARGE SCALE GENOMIC DNA]</scope>
    <source>
        <strain evidence="2 3">1351</strain>
    </source>
</reference>
<dbReference type="KEGG" id="rti:DC20_16235"/>
<dbReference type="PANTHER" id="PTHR42655:SF1">
    <property type="entry name" value="GLYCOGEN PHOSPHORYLASE"/>
    <property type="match status" value="1"/>
</dbReference>
<protein>
    <recommendedName>
        <fullName evidence="4">Alpha-glucan family phosphorylase</fullName>
    </recommendedName>
</protein>
<organism evidence="2 3">
    <name type="scientific">Rufibacter tibetensis</name>
    <dbReference type="NCBI Taxonomy" id="512763"/>
    <lineage>
        <taxon>Bacteria</taxon>
        <taxon>Pseudomonadati</taxon>
        <taxon>Bacteroidota</taxon>
        <taxon>Cytophagia</taxon>
        <taxon>Cytophagales</taxon>
        <taxon>Hymenobacteraceae</taxon>
        <taxon>Rufibacter</taxon>
    </lineage>
</organism>
<comment type="similarity">
    <text evidence="1">Belongs to the glycogen phosphorylase family.</text>
</comment>